<protein>
    <submittedName>
        <fullName evidence="2">Alpha/beta-hydrolase</fullName>
    </submittedName>
</protein>
<organism evidence="2 3">
    <name type="scientific">Mollisia scopiformis</name>
    <name type="common">Conifer needle endophyte fungus</name>
    <name type="synonym">Phialocephala scopiformis</name>
    <dbReference type="NCBI Taxonomy" id="149040"/>
    <lineage>
        <taxon>Eukaryota</taxon>
        <taxon>Fungi</taxon>
        <taxon>Dikarya</taxon>
        <taxon>Ascomycota</taxon>
        <taxon>Pezizomycotina</taxon>
        <taxon>Leotiomycetes</taxon>
        <taxon>Helotiales</taxon>
        <taxon>Mollisiaceae</taxon>
        <taxon>Mollisia</taxon>
    </lineage>
</organism>
<dbReference type="RefSeq" id="XP_018066877.1">
    <property type="nucleotide sequence ID" value="XM_018209741.1"/>
</dbReference>
<dbReference type="EMBL" id="KQ947424">
    <property type="protein sequence ID" value="KUJ12522.1"/>
    <property type="molecule type" value="Genomic_DNA"/>
</dbReference>
<evidence type="ECO:0000259" key="1">
    <source>
        <dbReference type="Pfam" id="PF01738"/>
    </source>
</evidence>
<keyword evidence="2" id="KW-0378">Hydrolase</keyword>
<dbReference type="PANTHER" id="PTHR17630">
    <property type="entry name" value="DIENELACTONE HYDROLASE"/>
    <property type="match status" value="1"/>
</dbReference>
<sequence length="246" mass="27452">MSECCVRGSLWQGTPSGRETTLSKNKSYRTGSNKDVTILFIHDAYGWTFRNIRILADAYAKEVDATVYVPDFFGGEVLPPEILDDPSQWHTLDFPGFMARNSKSVREQEILACAQALRSQYKRVGAAGFCFGGWAVFRLGAKEHANLVNCISTAHPSLLEKSEIENVKVPVQIIAPEIDPQFTPGLKELANSIIPTLGVPYDYQYFPGIEHGFATKGDESKIAEYSAVKRAKGSMVAWFRLWLHEN</sequence>
<dbReference type="GO" id="GO:0016787">
    <property type="term" value="F:hydrolase activity"/>
    <property type="evidence" value="ECO:0007669"/>
    <property type="project" value="UniProtKB-KW"/>
</dbReference>
<dbReference type="PANTHER" id="PTHR17630:SF55">
    <property type="entry name" value="DIENELACTONE HYDROLASE FAMILY PROTEIN (AFU_ORTHOLOGUE AFUA_1G01900)"/>
    <property type="match status" value="1"/>
</dbReference>
<dbReference type="Pfam" id="PF01738">
    <property type="entry name" value="DLH"/>
    <property type="match status" value="1"/>
</dbReference>
<dbReference type="SUPFAM" id="SSF53474">
    <property type="entry name" value="alpha/beta-Hydrolases"/>
    <property type="match status" value="1"/>
</dbReference>
<dbReference type="InParanoid" id="A0A194WY50"/>
<proteinExistence type="predicted"/>
<keyword evidence="3" id="KW-1185">Reference proteome</keyword>
<dbReference type="Proteomes" id="UP000070700">
    <property type="component" value="Unassembled WGS sequence"/>
</dbReference>
<dbReference type="OrthoDB" id="17560at2759"/>
<accession>A0A194WY50</accession>
<name>A0A194WY50_MOLSC</name>
<feature type="domain" description="Dienelactone hydrolase" evidence="1">
    <location>
        <begin position="34"/>
        <end position="240"/>
    </location>
</feature>
<dbReference type="KEGG" id="psco:LY89DRAFT_593268"/>
<dbReference type="AlphaFoldDB" id="A0A194WY50"/>
<dbReference type="Gene3D" id="3.40.50.1820">
    <property type="entry name" value="alpha/beta hydrolase"/>
    <property type="match status" value="1"/>
</dbReference>
<gene>
    <name evidence="2" type="ORF">LY89DRAFT_593268</name>
</gene>
<dbReference type="GeneID" id="28819467"/>
<reference evidence="2 3" key="1">
    <citation type="submission" date="2015-10" db="EMBL/GenBank/DDBJ databases">
        <title>Full genome of DAOMC 229536 Phialocephala scopiformis, a fungal endophyte of spruce producing the potent anti-insectan compound rugulosin.</title>
        <authorList>
            <consortium name="DOE Joint Genome Institute"/>
            <person name="Walker A.K."/>
            <person name="Frasz S.L."/>
            <person name="Seifert K.A."/>
            <person name="Miller J.D."/>
            <person name="Mondo S.J."/>
            <person name="Labutti K."/>
            <person name="Lipzen A."/>
            <person name="Dockter R."/>
            <person name="Kennedy M."/>
            <person name="Grigoriev I.V."/>
            <person name="Spatafora J.W."/>
        </authorList>
    </citation>
    <scope>NUCLEOTIDE SEQUENCE [LARGE SCALE GENOMIC DNA]</scope>
    <source>
        <strain evidence="2 3">CBS 120377</strain>
    </source>
</reference>
<evidence type="ECO:0000313" key="2">
    <source>
        <dbReference type="EMBL" id="KUJ12522.1"/>
    </source>
</evidence>
<dbReference type="InterPro" id="IPR029058">
    <property type="entry name" value="AB_hydrolase_fold"/>
</dbReference>
<evidence type="ECO:0000313" key="3">
    <source>
        <dbReference type="Proteomes" id="UP000070700"/>
    </source>
</evidence>
<dbReference type="InterPro" id="IPR002925">
    <property type="entry name" value="Dienelactn_hydro"/>
</dbReference>